<comment type="caution">
    <text evidence="2">The sequence shown here is derived from an EMBL/GenBank/DDBJ whole genome shotgun (WGS) entry which is preliminary data.</text>
</comment>
<proteinExistence type="predicted"/>
<feature type="compositionally biased region" description="Basic and acidic residues" evidence="1">
    <location>
        <begin position="625"/>
        <end position="634"/>
    </location>
</feature>
<feature type="region of interest" description="Disordered" evidence="1">
    <location>
        <begin position="608"/>
        <end position="635"/>
    </location>
</feature>
<dbReference type="Proteomes" id="UP000664534">
    <property type="component" value="Unassembled WGS sequence"/>
</dbReference>
<keyword evidence="3" id="KW-1185">Reference proteome</keyword>
<gene>
    <name evidence="2" type="ORF">IMSHALPRED_009521</name>
</gene>
<feature type="region of interest" description="Disordered" evidence="1">
    <location>
        <begin position="85"/>
        <end position="116"/>
    </location>
</feature>
<reference evidence="2" key="1">
    <citation type="submission" date="2021-03" db="EMBL/GenBank/DDBJ databases">
        <authorList>
            <person name="Tagirdzhanova G."/>
        </authorList>
    </citation>
    <scope>NUCLEOTIDE SEQUENCE</scope>
</reference>
<feature type="compositionally biased region" description="Polar residues" evidence="1">
    <location>
        <begin position="100"/>
        <end position="116"/>
    </location>
</feature>
<name>A0A8H3FZK9_9LECA</name>
<evidence type="ECO:0000313" key="2">
    <source>
        <dbReference type="EMBL" id="CAF9933918.1"/>
    </source>
</evidence>
<dbReference type="AlphaFoldDB" id="A0A8H3FZK9"/>
<evidence type="ECO:0000313" key="3">
    <source>
        <dbReference type="Proteomes" id="UP000664534"/>
    </source>
</evidence>
<accession>A0A8H3FZK9</accession>
<evidence type="ECO:0000256" key="1">
    <source>
        <dbReference type="SAM" id="MobiDB-lite"/>
    </source>
</evidence>
<dbReference type="EMBL" id="CAJPDT010000073">
    <property type="protein sequence ID" value="CAF9933918.1"/>
    <property type="molecule type" value="Genomic_DNA"/>
</dbReference>
<sequence>MVNSQWSFTKARGIATDVEAKVFAETLAPSALVFSAKSRDIPGVIVPNFKSSGAKIAESKATEMATSAYTLQTRIKAIGHLSAGYEPKRSKHQRQESDEPSTTYEQPPFQQEGRQSQAELEYKSIGSTCEEFPKLEEITRHLILVLRETSKPDLKYFKDYIHKFGNPEDLCNVLLGYNNPEIRELEEGGIQVKRGTISTSNWKEQFEVYAQDICADPGLQFFLDLPLGSLDSEFAIVYGISQWIEFSLQENSHNVLPFHLDNTGLTATNSVMWPIDLGSSRKIQLNQNSEPNRMFDYLSALTLWMLDKSAARVALVSGDIAQRYITRRFDSGLSPPLGFELRGHHITFWLDVSESTIQRVYLDVPDLFKKDLNYRYYEERGVLDQIFDAVRAEKQGNAVEISTPDPIYLSRYAKPTYGNAPSQSTPNQFSASANFSPKINSNTTMLPVMLTLILLQAAAATTPDTAQFPLPDLATASPADPVQSLLASQTRSTLPLPVIQRPPRTEGDFLRQWLFRHGFETDAEIKELTEVSGKSIGTATHMLICVLKDWRTRKSSKRHGTKAAASPWTTRRLEQRLSGNGKDVEKEIDTHVEDPDLGGRSTGLEIEHEKTEDWESGSSSLGVVKTEDPSRDDDIYPLYTNPSGTIGYRSGYLPLPTPSLGPGAGATVQAQDPSRVHISLALERVWDMSPLVSSPFVQHSILFLIPLYSRVDLHPTSTDAEEPKEAEADNYAILADLGNRSNAPTEDAHRNHRSRLLSTLKIGRMRLTSFLEATKKQDSIFMEDDAKIHMGHAISVRY</sequence>
<protein>
    <submittedName>
        <fullName evidence="2">Uncharacterized protein</fullName>
    </submittedName>
</protein>
<organism evidence="2 3">
    <name type="scientific">Imshaugia aleurites</name>
    <dbReference type="NCBI Taxonomy" id="172621"/>
    <lineage>
        <taxon>Eukaryota</taxon>
        <taxon>Fungi</taxon>
        <taxon>Dikarya</taxon>
        <taxon>Ascomycota</taxon>
        <taxon>Pezizomycotina</taxon>
        <taxon>Lecanoromycetes</taxon>
        <taxon>OSLEUM clade</taxon>
        <taxon>Lecanoromycetidae</taxon>
        <taxon>Lecanorales</taxon>
        <taxon>Lecanorineae</taxon>
        <taxon>Parmeliaceae</taxon>
        <taxon>Imshaugia</taxon>
    </lineage>
</organism>